<dbReference type="PANTHER" id="PTHR31066">
    <property type="entry name" value="OS05G0427100 PROTEIN-RELATED"/>
    <property type="match status" value="1"/>
</dbReference>
<dbReference type="InterPro" id="IPR011989">
    <property type="entry name" value="ARM-like"/>
</dbReference>
<organism evidence="1 2">
    <name type="scientific">Lithocarpus litseifolius</name>
    <dbReference type="NCBI Taxonomy" id="425828"/>
    <lineage>
        <taxon>Eukaryota</taxon>
        <taxon>Viridiplantae</taxon>
        <taxon>Streptophyta</taxon>
        <taxon>Embryophyta</taxon>
        <taxon>Tracheophyta</taxon>
        <taxon>Spermatophyta</taxon>
        <taxon>Magnoliopsida</taxon>
        <taxon>eudicotyledons</taxon>
        <taxon>Gunneridae</taxon>
        <taxon>Pentapetalae</taxon>
        <taxon>rosids</taxon>
        <taxon>fabids</taxon>
        <taxon>Fagales</taxon>
        <taxon>Fagaceae</taxon>
        <taxon>Lithocarpus</taxon>
    </lineage>
</organism>
<accession>A0AAW2C827</accession>
<dbReference type="PANTHER" id="PTHR31066:SF66">
    <property type="entry name" value="PB1 DOMAIN-CONTAINING PROTEIN"/>
    <property type="match status" value="1"/>
</dbReference>
<dbReference type="InterPro" id="IPR053198">
    <property type="entry name" value="Gynoecium_Dev_Regulator"/>
</dbReference>
<protein>
    <submittedName>
        <fullName evidence="1">Uncharacterized protein</fullName>
    </submittedName>
</protein>
<feature type="non-terminal residue" evidence="1">
    <location>
        <position position="215"/>
    </location>
</feature>
<dbReference type="Gene3D" id="1.25.10.10">
    <property type="entry name" value="Leucine-rich Repeat Variant"/>
    <property type="match status" value="1"/>
</dbReference>
<comment type="caution">
    <text evidence="1">The sequence shown here is derived from an EMBL/GenBank/DDBJ whole genome shotgun (WGS) entry which is preliminary data.</text>
</comment>
<proteinExistence type="predicted"/>
<name>A0AAW2C827_9ROSI</name>
<keyword evidence="2" id="KW-1185">Reference proteome</keyword>
<sequence>MSVCYIGSKKIFVHKISVQWRTVITKKHFRRFNGANVGRMDEAETIKFLSSYGGKILPHYTNGTLLYAGGLTRVLAVDRSISFTVDGEARRVVWLIGESLVSTADLQLGNPNFDHVYPHVATRFSNTSAFLRELTLKSMLTLAPKVNEEPAIRTNTTILLGNIASHLNEWVLKKDMDVYQLQWYGYCLFRALACLHKQIFSASRLDIPSAWQLLQ</sequence>
<gene>
    <name evidence="1" type="ORF">SO802_023185</name>
</gene>
<evidence type="ECO:0000313" key="2">
    <source>
        <dbReference type="Proteomes" id="UP001459277"/>
    </source>
</evidence>
<dbReference type="EMBL" id="JAZDWU010000008">
    <property type="protein sequence ID" value="KAK9993482.1"/>
    <property type="molecule type" value="Genomic_DNA"/>
</dbReference>
<evidence type="ECO:0000313" key="1">
    <source>
        <dbReference type="EMBL" id="KAK9993482.1"/>
    </source>
</evidence>
<dbReference type="AlphaFoldDB" id="A0AAW2C827"/>
<reference evidence="1 2" key="1">
    <citation type="submission" date="2024-01" db="EMBL/GenBank/DDBJ databases">
        <title>A telomere-to-telomere, gap-free genome of sweet tea (Lithocarpus litseifolius).</title>
        <authorList>
            <person name="Zhou J."/>
        </authorList>
    </citation>
    <scope>NUCLEOTIDE SEQUENCE [LARGE SCALE GENOMIC DNA]</scope>
    <source>
        <strain evidence="1">Zhou-2022a</strain>
        <tissue evidence="1">Leaf</tissue>
    </source>
</reference>
<dbReference type="Proteomes" id="UP001459277">
    <property type="component" value="Unassembled WGS sequence"/>
</dbReference>